<reference evidence="1 2" key="1">
    <citation type="submission" date="2015-08" db="EMBL/GenBank/DDBJ databases">
        <title>Complete genome sequence of Sulfurifustis variabilis.</title>
        <authorList>
            <person name="Miura A."/>
            <person name="Kojima H."/>
            <person name="Fukui M."/>
        </authorList>
    </citation>
    <scope>NUCLEOTIDE SEQUENCE [LARGE SCALE GENOMIC DNA]</scope>
    <source>
        <strain evidence="2">skN76</strain>
    </source>
</reference>
<accession>A0A1B4V586</accession>
<dbReference type="Pfam" id="PF10116">
    <property type="entry name" value="Host_attach"/>
    <property type="match status" value="1"/>
</dbReference>
<protein>
    <submittedName>
        <fullName evidence="1">Host cell attachment-required protein</fullName>
    </submittedName>
</protein>
<dbReference type="EMBL" id="AP014936">
    <property type="protein sequence ID" value="BAU48688.1"/>
    <property type="molecule type" value="Genomic_DNA"/>
</dbReference>
<dbReference type="AlphaFoldDB" id="A0A1B4V586"/>
<name>A0A1B4V586_9GAMM</name>
<proteinExistence type="predicted"/>
<dbReference type="KEGG" id="sva:SVA_2138"/>
<dbReference type="RefSeq" id="WP_169924056.1">
    <property type="nucleotide sequence ID" value="NZ_AP014936.1"/>
</dbReference>
<dbReference type="InterPro" id="IPR019291">
    <property type="entry name" value="Host_attachment_protein"/>
</dbReference>
<sequence length="147" mass="16154">MDRTWIVVAHRGGARIFAAGQSGKGMDLVTELEHPAGKLKNQDIDSDKQGRAFERRGAGRHAYTREQEPTEHVAAQFAKQIATVLEDARTARTYERLALVAEPRFLGMLRAALSPSVAALVTATLDKDLGGIEERDLPRHLTEILSP</sequence>
<evidence type="ECO:0000313" key="2">
    <source>
        <dbReference type="Proteomes" id="UP000218899"/>
    </source>
</evidence>
<organism evidence="1 2">
    <name type="scientific">Sulfurifustis variabilis</name>
    <dbReference type="NCBI Taxonomy" id="1675686"/>
    <lineage>
        <taxon>Bacteria</taxon>
        <taxon>Pseudomonadati</taxon>
        <taxon>Pseudomonadota</taxon>
        <taxon>Gammaproteobacteria</taxon>
        <taxon>Acidiferrobacterales</taxon>
        <taxon>Acidiferrobacteraceae</taxon>
        <taxon>Sulfurifustis</taxon>
    </lineage>
</organism>
<keyword evidence="2" id="KW-1185">Reference proteome</keyword>
<dbReference type="Proteomes" id="UP000218899">
    <property type="component" value="Chromosome"/>
</dbReference>
<gene>
    <name evidence="1" type="ORF">SVA_2138</name>
</gene>
<evidence type="ECO:0000313" key="1">
    <source>
        <dbReference type="EMBL" id="BAU48688.1"/>
    </source>
</evidence>